<proteinExistence type="predicted"/>
<reference evidence="2" key="2">
    <citation type="submission" date="2015-01" db="EMBL/GenBank/DDBJ databases">
        <title>Evolutionary Origins and Diversification of the Mycorrhizal Mutualists.</title>
        <authorList>
            <consortium name="DOE Joint Genome Institute"/>
            <consortium name="Mycorrhizal Genomics Consortium"/>
            <person name="Kohler A."/>
            <person name="Kuo A."/>
            <person name="Nagy L.G."/>
            <person name="Floudas D."/>
            <person name="Copeland A."/>
            <person name="Barry K.W."/>
            <person name="Cichocki N."/>
            <person name="Veneault-Fourrey C."/>
            <person name="LaButti K."/>
            <person name="Lindquist E.A."/>
            <person name="Lipzen A."/>
            <person name="Lundell T."/>
            <person name="Morin E."/>
            <person name="Murat C."/>
            <person name="Riley R."/>
            <person name="Ohm R."/>
            <person name="Sun H."/>
            <person name="Tunlid A."/>
            <person name="Henrissat B."/>
            <person name="Grigoriev I.V."/>
            <person name="Hibbett D.S."/>
            <person name="Martin F."/>
        </authorList>
    </citation>
    <scope>NUCLEOTIDE SEQUENCE [LARGE SCALE GENOMIC DNA]</scope>
    <source>
        <strain evidence="2">Ve08.2h10</strain>
    </source>
</reference>
<accession>A0A0D0DLV0</accession>
<dbReference type="AlphaFoldDB" id="A0A0D0DLV0"/>
<feature type="non-terminal residue" evidence="1">
    <location>
        <position position="50"/>
    </location>
</feature>
<sequence length="50" mass="5273">PEPAVEAPDFPEEVPEFPGAFTIGGIQDIVTFTASMETLQDFIFAGAANS</sequence>
<evidence type="ECO:0000313" key="1">
    <source>
        <dbReference type="EMBL" id="KIK92383.1"/>
    </source>
</evidence>
<dbReference type="Proteomes" id="UP000054538">
    <property type="component" value="Unassembled WGS sequence"/>
</dbReference>
<gene>
    <name evidence="1" type="ORF">PAXRUDRAFT_121148</name>
</gene>
<organism evidence="1 2">
    <name type="scientific">Paxillus rubicundulus Ve08.2h10</name>
    <dbReference type="NCBI Taxonomy" id="930991"/>
    <lineage>
        <taxon>Eukaryota</taxon>
        <taxon>Fungi</taxon>
        <taxon>Dikarya</taxon>
        <taxon>Basidiomycota</taxon>
        <taxon>Agaricomycotina</taxon>
        <taxon>Agaricomycetes</taxon>
        <taxon>Agaricomycetidae</taxon>
        <taxon>Boletales</taxon>
        <taxon>Paxilineae</taxon>
        <taxon>Paxillaceae</taxon>
        <taxon>Paxillus</taxon>
    </lineage>
</organism>
<feature type="non-terminal residue" evidence="1">
    <location>
        <position position="1"/>
    </location>
</feature>
<keyword evidence="2" id="KW-1185">Reference proteome</keyword>
<evidence type="ECO:0000313" key="2">
    <source>
        <dbReference type="Proteomes" id="UP000054538"/>
    </source>
</evidence>
<protein>
    <submittedName>
        <fullName evidence="1">Uncharacterized protein</fullName>
    </submittedName>
</protein>
<dbReference type="HOGENOM" id="CLU_3129850_0_0_1"/>
<dbReference type="EMBL" id="KN825286">
    <property type="protein sequence ID" value="KIK92383.1"/>
    <property type="molecule type" value="Genomic_DNA"/>
</dbReference>
<dbReference type="InParanoid" id="A0A0D0DLV0"/>
<name>A0A0D0DLV0_9AGAM</name>
<reference evidence="1 2" key="1">
    <citation type="submission" date="2014-04" db="EMBL/GenBank/DDBJ databases">
        <authorList>
            <consortium name="DOE Joint Genome Institute"/>
            <person name="Kuo A."/>
            <person name="Kohler A."/>
            <person name="Jargeat P."/>
            <person name="Nagy L.G."/>
            <person name="Floudas D."/>
            <person name="Copeland A."/>
            <person name="Barry K.W."/>
            <person name="Cichocki N."/>
            <person name="Veneault-Fourrey C."/>
            <person name="LaButti K."/>
            <person name="Lindquist E.A."/>
            <person name="Lipzen A."/>
            <person name="Lundell T."/>
            <person name="Morin E."/>
            <person name="Murat C."/>
            <person name="Sun H."/>
            <person name="Tunlid A."/>
            <person name="Henrissat B."/>
            <person name="Grigoriev I.V."/>
            <person name="Hibbett D.S."/>
            <person name="Martin F."/>
            <person name="Nordberg H.P."/>
            <person name="Cantor M.N."/>
            <person name="Hua S.X."/>
        </authorList>
    </citation>
    <scope>NUCLEOTIDE SEQUENCE [LARGE SCALE GENOMIC DNA]</scope>
    <source>
        <strain evidence="1 2">Ve08.2h10</strain>
    </source>
</reference>